<dbReference type="Pfam" id="PF04082">
    <property type="entry name" value="Fungal_trans"/>
    <property type="match status" value="1"/>
</dbReference>
<feature type="compositionally biased region" description="Polar residues" evidence="7">
    <location>
        <begin position="77"/>
        <end position="93"/>
    </location>
</feature>
<evidence type="ECO:0000259" key="8">
    <source>
        <dbReference type="SMART" id="SM00906"/>
    </source>
</evidence>
<comment type="caution">
    <text evidence="9">The sequence shown here is derived from an EMBL/GenBank/DDBJ whole genome shotgun (WGS) entry which is preliminary data.</text>
</comment>
<dbReference type="SMART" id="SM00906">
    <property type="entry name" value="Fungal_trans"/>
    <property type="match status" value="1"/>
</dbReference>
<feature type="domain" description="Xylanolytic transcriptional activator regulatory" evidence="8">
    <location>
        <begin position="313"/>
        <end position="390"/>
    </location>
</feature>
<keyword evidence="4" id="KW-0238">DNA-binding</keyword>
<dbReference type="PANTHER" id="PTHR31313">
    <property type="entry name" value="TY1 ENHANCER ACTIVATOR"/>
    <property type="match status" value="1"/>
</dbReference>
<reference evidence="9 10" key="1">
    <citation type="journal article" date="2019" name="Fungal Biol. Biotechnol.">
        <title>Draft genome sequence of fastidious pathogen Ceratobasidium theobromae, which causes vascular-streak dieback in Theobroma cacao.</title>
        <authorList>
            <person name="Ali S.S."/>
            <person name="Asman A."/>
            <person name="Shao J."/>
            <person name="Firmansyah A.P."/>
            <person name="Susilo A.W."/>
            <person name="Rosmana A."/>
            <person name="McMahon P."/>
            <person name="Junaid M."/>
            <person name="Guest D."/>
            <person name="Kheng T.Y."/>
            <person name="Meinhardt L.W."/>
            <person name="Bailey B.A."/>
        </authorList>
    </citation>
    <scope>NUCLEOTIDE SEQUENCE [LARGE SCALE GENOMIC DNA]</scope>
    <source>
        <strain evidence="9 10">CT2</strain>
    </source>
</reference>
<dbReference type="Proteomes" id="UP000383932">
    <property type="component" value="Unassembled WGS sequence"/>
</dbReference>
<feature type="region of interest" description="Disordered" evidence="7">
    <location>
        <begin position="620"/>
        <end position="641"/>
    </location>
</feature>
<keyword evidence="3" id="KW-0805">Transcription regulation</keyword>
<dbReference type="EMBL" id="SSOP01000092">
    <property type="protein sequence ID" value="KAB5591711.1"/>
    <property type="molecule type" value="Genomic_DNA"/>
</dbReference>
<name>A0A5N5QJR8_9AGAM</name>
<dbReference type="GO" id="GO:0006351">
    <property type="term" value="P:DNA-templated transcription"/>
    <property type="evidence" value="ECO:0007669"/>
    <property type="project" value="InterPro"/>
</dbReference>
<evidence type="ECO:0000256" key="3">
    <source>
        <dbReference type="ARBA" id="ARBA00023015"/>
    </source>
</evidence>
<dbReference type="AlphaFoldDB" id="A0A5N5QJR8"/>
<keyword evidence="5" id="KW-0804">Transcription</keyword>
<evidence type="ECO:0000256" key="1">
    <source>
        <dbReference type="ARBA" id="ARBA00022723"/>
    </source>
</evidence>
<protein>
    <submittedName>
        <fullName evidence="9">Nitrogen assimilation transcription factor nirA</fullName>
    </submittedName>
</protein>
<evidence type="ECO:0000256" key="4">
    <source>
        <dbReference type="ARBA" id="ARBA00023125"/>
    </source>
</evidence>
<dbReference type="OrthoDB" id="2154091at2759"/>
<keyword evidence="2" id="KW-0862">Zinc</keyword>
<keyword evidence="6" id="KW-0539">Nucleus</keyword>
<dbReference type="GO" id="GO:0003677">
    <property type="term" value="F:DNA binding"/>
    <property type="evidence" value="ECO:0007669"/>
    <property type="project" value="UniProtKB-KW"/>
</dbReference>
<gene>
    <name evidence="9" type="ORF">CTheo_4825</name>
</gene>
<feature type="compositionally biased region" description="Polar residues" evidence="7">
    <location>
        <begin position="621"/>
        <end position="640"/>
    </location>
</feature>
<evidence type="ECO:0000256" key="7">
    <source>
        <dbReference type="SAM" id="MobiDB-lite"/>
    </source>
</evidence>
<dbReference type="InterPro" id="IPR051615">
    <property type="entry name" value="Transcr_Regulatory_Elem"/>
</dbReference>
<accession>A0A5N5QJR8</accession>
<dbReference type="PANTHER" id="PTHR31313:SF81">
    <property type="entry name" value="TY1 ENHANCER ACTIVATOR"/>
    <property type="match status" value="1"/>
</dbReference>
<keyword evidence="1" id="KW-0479">Metal-binding</keyword>
<evidence type="ECO:0000313" key="10">
    <source>
        <dbReference type="Proteomes" id="UP000383932"/>
    </source>
</evidence>
<evidence type="ECO:0000313" key="9">
    <source>
        <dbReference type="EMBL" id="KAB5591711.1"/>
    </source>
</evidence>
<dbReference type="GO" id="GO:0008270">
    <property type="term" value="F:zinc ion binding"/>
    <property type="evidence" value="ECO:0007669"/>
    <property type="project" value="InterPro"/>
</dbReference>
<keyword evidence="10" id="KW-1185">Reference proteome</keyword>
<evidence type="ECO:0000256" key="2">
    <source>
        <dbReference type="ARBA" id="ARBA00022833"/>
    </source>
</evidence>
<evidence type="ECO:0000256" key="6">
    <source>
        <dbReference type="ARBA" id="ARBA00023242"/>
    </source>
</evidence>
<proteinExistence type="predicted"/>
<organism evidence="9 10">
    <name type="scientific">Ceratobasidium theobromae</name>
    <dbReference type="NCBI Taxonomy" id="1582974"/>
    <lineage>
        <taxon>Eukaryota</taxon>
        <taxon>Fungi</taxon>
        <taxon>Dikarya</taxon>
        <taxon>Basidiomycota</taxon>
        <taxon>Agaricomycotina</taxon>
        <taxon>Agaricomycetes</taxon>
        <taxon>Cantharellales</taxon>
        <taxon>Ceratobasidiaceae</taxon>
        <taxon>Ceratobasidium</taxon>
    </lineage>
</organism>
<evidence type="ECO:0000256" key="5">
    <source>
        <dbReference type="ARBA" id="ARBA00023163"/>
    </source>
</evidence>
<feature type="region of interest" description="Disordered" evidence="7">
    <location>
        <begin position="75"/>
        <end position="103"/>
    </location>
</feature>
<sequence>MQPRPVIAVVAAAASVMEFTPYAGHEVYTIPKLQYLLMCLQCTWSQEEDARRPATKQLVESLRVRIRELEVEVAQLRGSSSDPRASAVPSSGGSEPDAVKNELSFPGRSHLTLQQGNITASGPTSMWSTFPLEDSTLPQQHQPASSYAYQYVFNRDPAVPPHLLSRQTQLSDQCDWGRHLCLSQLDPSVAFDRMEHDILLDRCFSFHTVWLRVIEPEYFLRDMLSQLTPSYVSPIPQQARSLCYSPFLHCALMSFATAFSDNPKIRAKQTRSHFASCAKQFLESECERPTLTVVQALALLSDYHASFGERGLAYMFYGISCRIVRALGLCIDARPWVESKRITVQELISRDWVFWSTFCQDKIMSLDFGRDYDIPLPHLNVSLPKVDELLDEKPWTGEQLSNLDTDKPQPNRATLAFFESCKLILLAVRIMDTIYSQGRQNWRITEKDSVSQIHLLLDSWFNNLPEPLIVSSRSSTRPLPHIITLNLAYWWLLMLLHRPFYARTTRSASNASTESPPTSFTDLSVKICDRAANKIVQLVALFDKCYGLKYFPLNMLQVIFMAGATLLVQSATLSESAVKKRAEAHDATRKCIRALQLASQTWECANVSADQLQRLLHEQTGESPTQSTMPLQAPSGSAESSPMIYQHPLPGEPHPLAHPSHPELTYTGPPAHVMPHVYREFISQQLEHENIELGYGVAIPSQIHHMQFPELHQLHQQPLMGMPSGSQFMPNPHVLPLPYDPNFNEGYTMADAAEYFSTRSIQESQNQQ</sequence>
<dbReference type="CDD" id="cd12148">
    <property type="entry name" value="fungal_TF_MHR"/>
    <property type="match status" value="1"/>
</dbReference>
<dbReference type="InterPro" id="IPR007219">
    <property type="entry name" value="XnlR_reg_dom"/>
</dbReference>